<reference evidence="1 2" key="1">
    <citation type="submission" date="2019-06" db="EMBL/GenBank/DDBJ databases">
        <title>Persicimonas caeni gen. nov., sp. nov., a predatory bacterium isolated from solar saltern.</title>
        <authorList>
            <person name="Wang S."/>
        </authorList>
    </citation>
    <scope>NUCLEOTIDE SEQUENCE [LARGE SCALE GENOMIC DNA]</scope>
    <source>
        <strain evidence="1 2">YN101</strain>
    </source>
</reference>
<gene>
    <name evidence="1" type="ORF">FIV42_05960</name>
</gene>
<dbReference type="InterPro" id="IPR009291">
    <property type="entry name" value="Vps62"/>
</dbReference>
<keyword evidence="2" id="KW-1185">Reference proteome</keyword>
<evidence type="ECO:0000313" key="1">
    <source>
        <dbReference type="EMBL" id="QDG50292.1"/>
    </source>
</evidence>
<proteinExistence type="predicted"/>
<dbReference type="Proteomes" id="UP000315995">
    <property type="component" value="Chromosome"/>
</dbReference>
<accession>A0A5B8Y572</accession>
<dbReference type="EMBL" id="CP041186">
    <property type="protein sequence ID" value="QDG50292.1"/>
    <property type="molecule type" value="Genomic_DNA"/>
</dbReference>
<organism evidence="1 2">
    <name type="scientific">Persicimonas caeni</name>
    <dbReference type="NCBI Taxonomy" id="2292766"/>
    <lineage>
        <taxon>Bacteria</taxon>
        <taxon>Deltaproteobacteria</taxon>
        <taxon>Bradymonadales</taxon>
        <taxon>Bradymonadaceae</taxon>
        <taxon>Persicimonas</taxon>
    </lineage>
</organism>
<dbReference type="PANTHER" id="PTHR48174:SF5">
    <property type="entry name" value="VACUOLAR PROTEIN SORTING-ASSOCIATED PROTEIN 62"/>
    <property type="match status" value="1"/>
</dbReference>
<dbReference type="PANTHER" id="PTHR48174">
    <property type="entry name" value="DUF946 FAMILY PROTEIN"/>
    <property type="match status" value="1"/>
</dbReference>
<protein>
    <submittedName>
        <fullName evidence="1">DUF946 domain-containing protein</fullName>
    </submittedName>
</protein>
<name>A0A4Y6PPM7_PERCE</name>
<dbReference type="Pfam" id="PF06101">
    <property type="entry name" value="Vps62"/>
    <property type="match status" value="1"/>
</dbReference>
<evidence type="ECO:0000313" key="2">
    <source>
        <dbReference type="Proteomes" id="UP000315995"/>
    </source>
</evidence>
<dbReference type="AlphaFoldDB" id="A0A4Y6PPM7"/>
<dbReference type="OrthoDB" id="144586at2"/>
<accession>A0A4Y6PPM7</accession>
<sequence length="336" mass="37540">MPSLHRLFHLLDRYVVALIEQCLPVGKAVPSSCADIFYGVFMSAVAIAIMQPPAPDTAGFVPPPSERPSVEETIERFAPQVRFHPEERYFPSSVSWFLERTEMRLEVEDGADVLALDHGETSPEVIPAVYVDGNGSGGTSPSRYFLQIANNESELRTREGDMDSAETYVHFRKASDGSKNYDIQYWFFFPYSGPVMGGPVGGAHEGDWEHITVRVDPSLRKVKEIFYAAHDAEGRWMRPSQVRFVDGDHPVVYIARFGHASYARPGLQPRGMLPADRTANGGVTWDTWQDLELVATDAGPRDGYHWLSYSGRWGEVGSVFSGPHGPAFQHYWLADN</sequence>
<dbReference type="RefSeq" id="WP_141196788.1">
    <property type="nucleotide sequence ID" value="NZ_CP041186.1"/>
</dbReference>